<protein>
    <submittedName>
        <fullName evidence="1">Uncharacterized protein</fullName>
    </submittedName>
</protein>
<reference evidence="1" key="1">
    <citation type="submission" date="2021-11" db="EMBL/GenBank/DDBJ databases">
        <title>Description of a new species Pelosinus isolated from the bottom sediments of Lake Baikal.</title>
        <authorList>
            <person name="Zakharyuk A."/>
        </authorList>
    </citation>
    <scope>NUCLEOTIDE SEQUENCE</scope>
    <source>
        <strain evidence="1">Bkl1</strain>
    </source>
</reference>
<sequence>MKKVVNLGASCTTCKFQDRSNHDACHKCMHLNGKPGWEPAGGVQVIEGEDW</sequence>
<dbReference type="Proteomes" id="UP001165492">
    <property type="component" value="Unassembled WGS sequence"/>
</dbReference>
<gene>
    <name evidence="1" type="ORF">LMF89_24680</name>
</gene>
<accession>A0ABS8HZW0</accession>
<proteinExistence type="predicted"/>
<name>A0ABS8HZW0_9FIRM</name>
<evidence type="ECO:0000313" key="1">
    <source>
        <dbReference type="EMBL" id="MCC5468535.1"/>
    </source>
</evidence>
<dbReference type="RefSeq" id="WP_229537423.1">
    <property type="nucleotide sequence ID" value="NZ_JAJHJB010000076.1"/>
</dbReference>
<comment type="caution">
    <text evidence="1">The sequence shown here is derived from an EMBL/GenBank/DDBJ whole genome shotgun (WGS) entry which is preliminary data.</text>
</comment>
<organism evidence="1 2">
    <name type="scientific">Pelosinus baikalensis</name>
    <dbReference type="NCBI Taxonomy" id="2892015"/>
    <lineage>
        <taxon>Bacteria</taxon>
        <taxon>Bacillati</taxon>
        <taxon>Bacillota</taxon>
        <taxon>Negativicutes</taxon>
        <taxon>Selenomonadales</taxon>
        <taxon>Sporomusaceae</taxon>
        <taxon>Pelosinus</taxon>
    </lineage>
</organism>
<evidence type="ECO:0000313" key="2">
    <source>
        <dbReference type="Proteomes" id="UP001165492"/>
    </source>
</evidence>
<dbReference type="EMBL" id="JAJHJB010000076">
    <property type="protein sequence ID" value="MCC5468535.1"/>
    <property type="molecule type" value="Genomic_DNA"/>
</dbReference>
<keyword evidence="2" id="KW-1185">Reference proteome</keyword>